<dbReference type="PROSITE" id="PS00061">
    <property type="entry name" value="ADH_SHORT"/>
    <property type="match status" value="1"/>
</dbReference>
<dbReference type="Gene3D" id="3.40.50.720">
    <property type="entry name" value="NAD(P)-binding Rossmann-like Domain"/>
    <property type="match status" value="1"/>
</dbReference>
<evidence type="ECO:0000313" key="2">
    <source>
        <dbReference type="EMBL" id="RZS84406.1"/>
    </source>
</evidence>
<dbReference type="Pfam" id="PF13561">
    <property type="entry name" value="adh_short_C2"/>
    <property type="match status" value="1"/>
</dbReference>
<reference evidence="2 3" key="1">
    <citation type="submission" date="2019-02" db="EMBL/GenBank/DDBJ databases">
        <title>Genomic Encyclopedia of Type Strains, Phase IV (KMG-IV): sequencing the most valuable type-strain genomes for metagenomic binning, comparative biology and taxonomic classification.</title>
        <authorList>
            <person name="Goeker M."/>
        </authorList>
    </citation>
    <scope>NUCLEOTIDE SEQUENCE [LARGE SCALE GENOMIC DNA]</scope>
    <source>
        <strain evidence="2 3">K24</strain>
    </source>
</reference>
<dbReference type="Proteomes" id="UP000292445">
    <property type="component" value="Unassembled WGS sequence"/>
</dbReference>
<name>A0A4Q7NHR0_9BURK</name>
<evidence type="ECO:0000256" key="1">
    <source>
        <dbReference type="ARBA" id="ARBA00006484"/>
    </source>
</evidence>
<dbReference type="OrthoDB" id="7301144at2"/>
<gene>
    <name evidence="2" type="ORF">EV675_0423</name>
</gene>
<evidence type="ECO:0000313" key="3">
    <source>
        <dbReference type="Proteomes" id="UP000292445"/>
    </source>
</evidence>
<dbReference type="SUPFAM" id="SSF51735">
    <property type="entry name" value="NAD(P)-binding Rossmann-fold domains"/>
    <property type="match status" value="1"/>
</dbReference>
<dbReference type="CDD" id="cd05233">
    <property type="entry name" value="SDR_c"/>
    <property type="match status" value="1"/>
</dbReference>
<dbReference type="PRINTS" id="PR00081">
    <property type="entry name" value="GDHRDH"/>
</dbReference>
<proteinExistence type="inferred from homology"/>
<dbReference type="AlphaFoldDB" id="A0A4Q7NHR0"/>
<dbReference type="PANTHER" id="PTHR42760">
    <property type="entry name" value="SHORT-CHAIN DEHYDROGENASES/REDUCTASES FAMILY MEMBER"/>
    <property type="match status" value="1"/>
</dbReference>
<dbReference type="RefSeq" id="WP_130355776.1">
    <property type="nucleotide sequence ID" value="NZ_SGXC01000001.1"/>
</dbReference>
<dbReference type="PANTHER" id="PTHR42760:SF135">
    <property type="entry name" value="BLL7886 PROTEIN"/>
    <property type="match status" value="1"/>
</dbReference>
<sequence length="256" mass="26965">MTGRLDGKVAIVTGAAQGIGEVYARGLAAHGATVAICDVRDPSATAASLKTAGHRVASAVVDVTDQAAVERFVQGVQAEFGKVDILVNNAALFGGLPKMPFTEIAARDWDRVMVVNTRGVLHFTSAVVGAMKARRYGRIVNIASTTLYSGTPMLMHYVASKGAVLAMTRCMARELGDFGISVNAIAPGLTMSEAVKQDYAERDAGKGTLAATVQRRCFKREQQPEDLLGPLLFLASDDSAFVTGQTYLVDGGAVLQ</sequence>
<dbReference type="EMBL" id="SGXC01000001">
    <property type="protein sequence ID" value="RZS84406.1"/>
    <property type="molecule type" value="Genomic_DNA"/>
</dbReference>
<protein>
    <submittedName>
        <fullName evidence="2">NAD(P)-dependent dehydrogenase (Short-subunit alcohol dehydrogenase family)</fullName>
    </submittedName>
</protein>
<organism evidence="2 3">
    <name type="scientific">Pigmentiphaga kullae</name>
    <dbReference type="NCBI Taxonomy" id="151784"/>
    <lineage>
        <taxon>Bacteria</taxon>
        <taxon>Pseudomonadati</taxon>
        <taxon>Pseudomonadota</taxon>
        <taxon>Betaproteobacteria</taxon>
        <taxon>Burkholderiales</taxon>
        <taxon>Alcaligenaceae</taxon>
        <taxon>Pigmentiphaga</taxon>
    </lineage>
</organism>
<dbReference type="InterPro" id="IPR020904">
    <property type="entry name" value="Sc_DH/Rdtase_CS"/>
</dbReference>
<comment type="caution">
    <text evidence="2">The sequence shown here is derived from an EMBL/GenBank/DDBJ whole genome shotgun (WGS) entry which is preliminary data.</text>
</comment>
<keyword evidence="3" id="KW-1185">Reference proteome</keyword>
<dbReference type="GO" id="GO:0030497">
    <property type="term" value="P:fatty acid elongation"/>
    <property type="evidence" value="ECO:0007669"/>
    <property type="project" value="TreeGrafter"/>
</dbReference>
<dbReference type="FunFam" id="3.40.50.720:FF:000084">
    <property type="entry name" value="Short-chain dehydrogenase reductase"/>
    <property type="match status" value="1"/>
</dbReference>
<dbReference type="InterPro" id="IPR036291">
    <property type="entry name" value="NAD(P)-bd_dom_sf"/>
</dbReference>
<dbReference type="PRINTS" id="PR00080">
    <property type="entry name" value="SDRFAMILY"/>
</dbReference>
<comment type="similarity">
    <text evidence="1">Belongs to the short-chain dehydrogenases/reductases (SDR) family.</text>
</comment>
<dbReference type="InterPro" id="IPR002347">
    <property type="entry name" value="SDR_fam"/>
</dbReference>
<dbReference type="GO" id="GO:0016616">
    <property type="term" value="F:oxidoreductase activity, acting on the CH-OH group of donors, NAD or NADP as acceptor"/>
    <property type="evidence" value="ECO:0007669"/>
    <property type="project" value="TreeGrafter"/>
</dbReference>
<accession>A0A4Q7NHR0</accession>